<sequence>MLLGLADDNAVLFVLLLADQADQHQDRRQRGRNRQNQVQQRPNRPACQRGLFIPHHLGLFIEACDAHGSVDHEPAFRHRRGDCRRPAVKRVAVERRVRRNRHGIPVAEVCVHRIRRAAVEVARAAGDDVGHAVSELFPLRVEVDLTRRHVERVARLTGYTRRCALFAPAEETVARAREHVARDHRDCVGEDPCAFHCAACRAVCVVVDRRSPRCPDRREHQVVIRHVETVCGTEVHLGSVDSRRLPVEEVIA</sequence>
<evidence type="ECO:0000256" key="1">
    <source>
        <dbReference type="SAM" id="MobiDB-lite"/>
    </source>
</evidence>
<reference evidence="2" key="1">
    <citation type="submission" date="2019-08" db="EMBL/GenBank/DDBJ databases">
        <authorList>
            <person name="Kucharzyk K."/>
            <person name="Murdoch R.W."/>
            <person name="Higgins S."/>
            <person name="Loffler F."/>
        </authorList>
    </citation>
    <scope>NUCLEOTIDE SEQUENCE</scope>
</reference>
<comment type="caution">
    <text evidence="2">The sequence shown here is derived from an EMBL/GenBank/DDBJ whole genome shotgun (WGS) entry which is preliminary data.</text>
</comment>
<accession>A0A645E015</accession>
<evidence type="ECO:0000313" key="2">
    <source>
        <dbReference type="EMBL" id="MPM93922.1"/>
    </source>
</evidence>
<feature type="compositionally biased region" description="Low complexity" evidence="1">
    <location>
        <begin position="34"/>
        <end position="44"/>
    </location>
</feature>
<dbReference type="EMBL" id="VSSQ01040624">
    <property type="protein sequence ID" value="MPM93922.1"/>
    <property type="molecule type" value="Genomic_DNA"/>
</dbReference>
<proteinExistence type="predicted"/>
<organism evidence="2">
    <name type="scientific">bioreactor metagenome</name>
    <dbReference type="NCBI Taxonomy" id="1076179"/>
    <lineage>
        <taxon>unclassified sequences</taxon>
        <taxon>metagenomes</taxon>
        <taxon>ecological metagenomes</taxon>
    </lineage>
</organism>
<protein>
    <submittedName>
        <fullName evidence="2">Uncharacterized protein</fullName>
    </submittedName>
</protein>
<name>A0A645E015_9ZZZZ</name>
<gene>
    <name evidence="2" type="ORF">SDC9_141064</name>
</gene>
<feature type="region of interest" description="Disordered" evidence="1">
    <location>
        <begin position="24"/>
        <end position="45"/>
    </location>
</feature>
<dbReference type="AlphaFoldDB" id="A0A645E015"/>